<dbReference type="GO" id="GO:0004523">
    <property type="term" value="F:RNA-DNA hybrid ribonuclease activity"/>
    <property type="evidence" value="ECO:0007669"/>
    <property type="project" value="InterPro"/>
</dbReference>
<name>A0AAD9X183_9ROSI</name>
<dbReference type="AlphaFoldDB" id="A0AAD9X183"/>
<protein>
    <recommendedName>
        <fullName evidence="1">RNase H type-1 domain-containing protein</fullName>
    </recommendedName>
</protein>
<dbReference type="CDD" id="cd06222">
    <property type="entry name" value="RNase_H_like"/>
    <property type="match status" value="1"/>
</dbReference>
<comment type="caution">
    <text evidence="2">The sequence shown here is derived from an EMBL/GenBank/DDBJ whole genome shotgun (WGS) entry which is preliminary data.</text>
</comment>
<keyword evidence="3" id="KW-1185">Reference proteome</keyword>
<dbReference type="InterPro" id="IPR012337">
    <property type="entry name" value="RNaseH-like_sf"/>
</dbReference>
<dbReference type="Pfam" id="PF13456">
    <property type="entry name" value="RVT_3"/>
    <property type="match status" value="1"/>
</dbReference>
<evidence type="ECO:0000259" key="1">
    <source>
        <dbReference type="Pfam" id="PF13456"/>
    </source>
</evidence>
<dbReference type="SUPFAM" id="SSF53098">
    <property type="entry name" value="Ribonuclease H-like"/>
    <property type="match status" value="1"/>
</dbReference>
<feature type="domain" description="RNase H type-1" evidence="1">
    <location>
        <begin position="30"/>
        <end position="152"/>
    </location>
</feature>
<accession>A0AAD9X183</accession>
<dbReference type="Proteomes" id="UP001280121">
    <property type="component" value="Unassembled WGS sequence"/>
</dbReference>
<dbReference type="PANTHER" id="PTHR47074:SF48">
    <property type="entry name" value="POLYNUCLEOTIDYL TRANSFERASE, RIBONUCLEASE H-LIKE SUPERFAMILY PROTEIN"/>
    <property type="match status" value="1"/>
</dbReference>
<gene>
    <name evidence="2" type="ORF">Ddye_017486</name>
</gene>
<dbReference type="InterPro" id="IPR044730">
    <property type="entry name" value="RNase_H-like_dom_plant"/>
</dbReference>
<dbReference type="PANTHER" id="PTHR47074">
    <property type="entry name" value="BNAC02G40300D PROTEIN"/>
    <property type="match status" value="1"/>
</dbReference>
<dbReference type="InterPro" id="IPR036397">
    <property type="entry name" value="RNaseH_sf"/>
</dbReference>
<evidence type="ECO:0000313" key="2">
    <source>
        <dbReference type="EMBL" id="KAK2649997.1"/>
    </source>
</evidence>
<dbReference type="InterPro" id="IPR052929">
    <property type="entry name" value="RNase_H-like_EbsB-rel"/>
</dbReference>
<sequence>MILASGGLETAVGLEFVKWRPPVGGFYKINTDATLVEGKTVVGVGAVIRNHLGQVMASTAQRLEVSISTKLAEAMAILRGIVFTVDSGLVPTVIESNALSVVSLINSGSPNLTELGLVCGDIAKHIQDGVITAVGFIPRKAKVVAHTLAKMALSIDQDRFWM</sequence>
<dbReference type="EMBL" id="JANJYI010000005">
    <property type="protein sequence ID" value="KAK2649997.1"/>
    <property type="molecule type" value="Genomic_DNA"/>
</dbReference>
<dbReference type="InterPro" id="IPR002156">
    <property type="entry name" value="RNaseH_domain"/>
</dbReference>
<organism evidence="2 3">
    <name type="scientific">Dipteronia dyeriana</name>
    <dbReference type="NCBI Taxonomy" id="168575"/>
    <lineage>
        <taxon>Eukaryota</taxon>
        <taxon>Viridiplantae</taxon>
        <taxon>Streptophyta</taxon>
        <taxon>Embryophyta</taxon>
        <taxon>Tracheophyta</taxon>
        <taxon>Spermatophyta</taxon>
        <taxon>Magnoliopsida</taxon>
        <taxon>eudicotyledons</taxon>
        <taxon>Gunneridae</taxon>
        <taxon>Pentapetalae</taxon>
        <taxon>rosids</taxon>
        <taxon>malvids</taxon>
        <taxon>Sapindales</taxon>
        <taxon>Sapindaceae</taxon>
        <taxon>Hippocastanoideae</taxon>
        <taxon>Acereae</taxon>
        <taxon>Dipteronia</taxon>
    </lineage>
</organism>
<evidence type="ECO:0000313" key="3">
    <source>
        <dbReference type="Proteomes" id="UP001280121"/>
    </source>
</evidence>
<dbReference type="GO" id="GO:0003676">
    <property type="term" value="F:nucleic acid binding"/>
    <property type="evidence" value="ECO:0007669"/>
    <property type="project" value="InterPro"/>
</dbReference>
<reference evidence="2" key="1">
    <citation type="journal article" date="2023" name="Plant J.">
        <title>Genome sequences and population genomics provide insights into the demographic history, inbreeding, and mutation load of two 'living fossil' tree species of Dipteronia.</title>
        <authorList>
            <person name="Feng Y."/>
            <person name="Comes H.P."/>
            <person name="Chen J."/>
            <person name="Zhu S."/>
            <person name="Lu R."/>
            <person name="Zhang X."/>
            <person name="Li P."/>
            <person name="Qiu J."/>
            <person name="Olsen K.M."/>
            <person name="Qiu Y."/>
        </authorList>
    </citation>
    <scope>NUCLEOTIDE SEQUENCE</scope>
    <source>
        <strain evidence="2">KIB01</strain>
    </source>
</reference>
<dbReference type="Gene3D" id="3.30.420.10">
    <property type="entry name" value="Ribonuclease H-like superfamily/Ribonuclease H"/>
    <property type="match status" value="1"/>
</dbReference>
<proteinExistence type="predicted"/>